<evidence type="ECO:0000313" key="1">
    <source>
        <dbReference type="EMBL" id="ADK84532.1"/>
    </source>
</evidence>
<dbReference type="EMBL" id="CP002085">
    <property type="protein sequence ID" value="ADK84532.1"/>
    <property type="molecule type" value="Genomic_DNA"/>
</dbReference>
<proteinExistence type="predicted"/>
<organism evidence="1 2">
    <name type="scientific">Desulfarculus baarsii (strain ATCC 33931 / DSM 2075 / LMG 7858 / VKM B-1802 / 2st14)</name>
    <dbReference type="NCBI Taxonomy" id="644282"/>
    <lineage>
        <taxon>Bacteria</taxon>
        <taxon>Pseudomonadati</taxon>
        <taxon>Thermodesulfobacteriota</taxon>
        <taxon>Desulfarculia</taxon>
        <taxon>Desulfarculales</taxon>
        <taxon>Desulfarculaceae</taxon>
        <taxon>Desulfarculus</taxon>
    </lineage>
</organism>
<dbReference type="OrthoDB" id="5475943at2"/>
<dbReference type="RefSeq" id="WP_013257986.1">
    <property type="nucleotide sequence ID" value="NC_014365.1"/>
</dbReference>
<dbReference type="Proteomes" id="UP000009047">
    <property type="component" value="Chromosome"/>
</dbReference>
<accession>E1QIV9</accession>
<gene>
    <name evidence="1" type="ordered locus">Deba_1164</name>
</gene>
<keyword evidence="2" id="KW-1185">Reference proteome</keyword>
<dbReference type="eggNOG" id="COG3523">
    <property type="taxonomic scope" value="Bacteria"/>
</dbReference>
<evidence type="ECO:0000313" key="2">
    <source>
        <dbReference type="Proteomes" id="UP000009047"/>
    </source>
</evidence>
<dbReference type="KEGG" id="dbr:Deba_1164"/>
<sequence>MTVQKGGENLPAGMKRLTGLYRFIPPESYPELGIDPEDVPIGAIAAEDHPPFLPDRFGGNAYGLGLYEQGLLSDHETALIETLDMDRPQQVQQHYRPLNDIFKSLGLLIRYTSRGEPYYLIPRQFVAHFLVEVQAITDEIDDFVKDLLARKLKETTTLGLVTAESDLLLPELQAKMPHIDIRVPRTLEDMADLAGLCGAVVVVGDPREVILDQLSRQGKPLPQTRDDRESFGHFAASQIYDMLSPEGEVLCLCEQPLAATREAIEVKFKQPIDLKRFLLFSHVYRTKRRYASEDGSVQLVSRFDFEAFITGLGLYHETVETLLGGRPLAEVDAAEIDRLPHQDLPLPRGSVERVMAKWRRWFGTFFHLDRLDSTLPDVQRQEWQRHYELDGDLPETLVALQGRRRQPPLSLASLESQVAWRHLAGCRRELLAEYKNSFAYVLGVLEYLDQVRLGKVDGLPGLELSRLRKPFENIGKHPQFKDVLRLVEQAPRLRRMEERLNPGGILGAQTPVLENLAKLSLMGLEEGPLDQLYLIVLGHSTMSRVTFGKLPEQSLRPLTDLGRYRDLDEAIDILRLYRLLSVAESVSAGKRGLGPLQVEELFHLYDQAVRVVTDPELDWDVLLDAQISRFGGVQAKATRKMLKIFNLFDHLDDWQQLDMAGPRLKEVMADFDPDRLEAIGQVVQLLRQMGQFVGRHYAADSTARPYFFRALLNSELHGSGRLLPQLGTAAGFTLLWICVNTSERRLINFNALQKAGDGTGLTRRQEKLRSALLNLRVDDLAPAWLDGLKEQMAEKGEAYILDSGLYLTIDRRTGALTPQFVDAEEELERLEKDLAEAEQKALPEVGERRLAEMDRRVAAVANFLRAQQGGVIGEAMSFMRRRYDFLFTRLEDYLLDQLFHVAVFAENLGRLVRCCPNLVGRVLSGRAGDSESERRLAAARKLSALHLRDVGQFQDMELSHEMARQEFGPATAGIVGVSRGQFQALAASLAQLLQKQPAMERLLMLAVLLHQDAAPDQRPDVRRVTQVAQRLGLDQDQSDDLLFLLEHLDTPRQIIMGEACLGALEPLLQRRDPLLVEALFLLSIIRTAARKEGLLTEDLTQSFVRLLEGLRRLGREGRSARQAHEAQIVDFAKQMVAFEHYREIQANLAPSTSLRNLLETSKLPEKDRAQWLEKGRRQAGLDRLLKLRGLLTTDALDILMLRHQVPAPYIYRLKGLRSIGVTRFERDLYEGMRLYRGLVALPDEIQTQLLEALSDPARPMRLAGLRGAAERLTYANQIRLLMLGMAAGMAMQGLSPGPVKVSFAPLAMIMERRFEVVNEAITAIDPALLIGPRADLDMALAASRSLALRYDYENHLVLLELSPAASLERKIEAVRLASSVEELKELYHNELRNLRLTTHRNLDYQQRLEDAFEETLGRLGLSMLERVGEAMAKEDDLERLAAIFESAWEEGLELPLGRDRQQSLRDLFDMNVERLRGAILDQLARELNQVADQPALEDLWARAKERLRGQRRHLGKDFFLLVAHRFDRRAREIGG</sequence>
<protein>
    <submittedName>
        <fullName evidence="1">Uncharacterized protein</fullName>
    </submittedName>
</protein>
<reference evidence="1 2" key="1">
    <citation type="journal article" date="2010" name="Stand. Genomic Sci.">
        <title>Complete genome sequence of Desulfarculus baarsii type strain (2st14).</title>
        <authorList>
            <person name="Sun H."/>
            <person name="Spring S."/>
            <person name="Lapidus A."/>
            <person name="Davenport K."/>
            <person name="Del Rio T.G."/>
            <person name="Tice H."/>
            <person name="Nolan M."/>
            <person name="Copeland A."/>
            <person name="Cheng J.F."/>
            <person name="Lucas S."/>
            <person name="Tapia R."/>
            <person name="Goodwin L."/>
            <person name="Pitluck S."/>
            <person name="Ivanova N."/>
            <person name="Pagani I."/>
            <person name="Mavromatis K."/>
            <person name="Ovchinnikova G."/>
            <person name="Pati A."/>
            <person name="Chen A."/>
            <person name="Palaniappan K."/>
            <person name="Hauser L."/>
            <person name="Chang Y.J."/>
            <person name="Jeffries C.D."/>
            <person name="Detter J.C."/>
            <person name="Han C."/>
            <person name="Rohde M."/>
            <person name="Brambilla E."/>
            <person name="Goker M."/>
            <person name="Woyke T."/>
            <person name="Bristow J."/>
            <person name="Eisen J.A."/>
            <person name="Markowitz V."/>
            <person name="Hugenholtz P."/>
            <person name="Kyrpides N.C."/>
            <person name="Klenk H.P."/>
            <person name="Land M."/>
        </authorList>
    </citation>
    <scope>NUCLEOTIDE SEQUENCE [LARGE SCALE GENOMIC DNA]</scope>
    <source>
        <strain evidence="2">ATCC 33931 / DSM 2075 / LMG 7858 / VKM B-1802 / 2st14</strain>
    </source>
</reference>
<dbReference type="STRING" id="644282.Deba_1164"/>
<name>E1QIV9_DESB2</name>
<dbReference type="HOGENOM" id="CLU_245534_0_0_7"/>